<keyword evidence="3" id="KW-0813">Transport</keyword>
<comment type="similarity">
    <text evidence="2">Belongs to the NUP186/NUP192/NUP205 family.</text>
</comment>
<dbReference type="GO" id="GO:0005643">
    <property type="term" value="C:nuclear pore"/>
    <property type="evidence" value="ECO:0007669"/>
    <property type="project" value="InterPro"/>
</dbReference>
<name>A0A8T1Z5N9_ARASU</name>
<protein>
    <submittedName>
        <fullName evidence="5">Nucleoporin Nup186/Nup192/Nup205</fullName>
    </submittedName>
</protein>
<dbReference type="InterPro" id="IPR021827">
    <property type="entry name" value="Nup186/Nup192/Nup205"/>
</dbReference>
<comment type="subcellular location">
    <subcellularLocation>
        <location evidence="1">Nucleus</location>
    </subcellularLocation>
</comment>
<keyword evidence="4" id="KW-0539">Nucleus</keyword>
<evidence type="ECO:0000256" key="4">
    <source>
        <dbReference type="ARBA" id="ARBA00023242"/>
    </source>
</evidence>
<evidence type="ECO:0000256" key="3">
    <source>
        <dbReference type="ARBA" id="ARBA00022448"/>
    </source>
</evidence>
<dbReference type="Pfam" id="PF11894">
    <property type="entry name" value="Nup192"/>
    <property type="match status" value="2"/>
</dbReference>
<comment type="caution">
    <text evidence="5">The sequence shown here is derived from an EMBL/GenBank/DDBJ whole genome shotgun (WGS) entry which is preliminary data.</text>
</comment>
<evidence type="ECO:0000313" key="5">
    <source>
        <dbReference type="EMBL" id="KAG7554385.1"/>
    </source>
</evidence>
<accession>A0A8T1Z5N9</accession>
<reference evidence="5 6" key="1">
    <citation type="submission" date="2020-12" db="EMBL/GenBank/DDBJ databases">
        <title>Concerted genomic and epigenomic changes stabilize Arabidopsis allopolyploids.</title>
        <authorList>
            <person name="Chen Z."/>
        </authorList>
    </citation>
    <scope>NUCLEOTIDE SEQUENCE [LARGE SCALE GENOMIC DNA]</scope>
    <source>
        <strain evidence="5">As9502</strain>
        <tissue evidence="5">Leaf</tissue>
    </source>
</reference>
<dbReference type="OrthoDB" id="2019644at2759"/>
<evidence type="ECO:0000256" key="1">
    <source>
        <dbReference type="ARBA" id="ARBA00004123"/>
    </source>
</evidence>
<dbReference type="PANTHER" id="PTHR31344:SF0">
    <property type="entry name" value="NUCLEAR PORE COMPLEX PROTEIN NUP205"/>
    <property type="match status" value="1"/>
</dbReference>
<dbReference type="AlphaFoldDB" id="A0A8T1Z5N9"/>
<dbReference type="PANTHER" id="PTHR31344">
    <property type="entry name" value="NUCLEAR PORE COMPLEX PROTEIN NUP205"/>
    <property type="match status" value="1"/>
</dbReference>
<organism evidence="5 6">
    <name type="scientific">Arabidopsis suecica</name>
    <name type="common">Swedish thale-cress</name>
    <name type="synonym">Cardaminopsis suecica</name>
    <dbReference type="NCBI Taxonomy" id="45249"/>
    <lineage>
        <taxon>Eukaryota</taxon>
        <taxon>Viridiplantae</taxon>
        <taxon>Streptophyta</taxon>
        <taxon>Embryophyta</taxon>
        <taxon>Tracheophyta</taxon>
        <taxon>Spermatophyta</taxon>
        <taxon>Magnoliopsida</taxon>
        <taxon>eudicotyledons</taxon>
        <taxon>Gunneridae</taxon>
        <taxon>Pentapetalae</taxon>
        <taxon>rosids</taxon>
        <taxon>malvids</taxon>
        <taxon>Brassicales</taxon>
        <taxon>Brassicaceae</taxon>
        <taxon>Camelineae</taxon>
        <taxon>Arabidopsis</taxon>
    </lineage>
</organism>
<keyword evidence="6" id="KW-1185">Reference proteome</keyword>
<proteinExistence type="inferred from homology"/>
<evidence type="ECO:0000256" key="2">
    <source>
        <dbReference type="ARBA" id="ARBA00005892"/>
    </source>
</evidence>
<dbReference type="Proteomes" id="UP000694251">
    <property type="component" value="Chromosome 11"/>
</dbReference>
<gene>
    <name evidence="5" type="ORF">ISN44_As11g006340</name>
</gene>
<sequence length="985" mass="111002">MVSPKELVAIIHSSLLGTSRPTPTQRIELTHAIRNSFSSIQNLLSFPPPKPSDRAQVQSKEIRLPDSLPISLDDQDVAISLKLSDEPHLNEIDSVRLLVSANQEWGLMGRDPLEIQRLATGLWYTGRRDLTSTLYTLLTPEVVLDQGLEPDLIADIQGLLEELIKAGLRQRLITLIKELNRQDPTGLGGPLCERYLIDSRGALVERRAVVQRERLILGHCLVLSILVDRPDSKDVKDIYYVLKDNAAQLTEGNDTISSQITFSLLFSLIITFVSDAISGLSDKSSMISQDASFRTDFQDIVMASGSDPTADGFIGGIRLAWAVHLMLIHDGMSGMDTISTASTKDMGHICSCLESIFSKNVFQFLLDNVLRTAAYQNDEEDMIYVYNAYLHKLASCFLSHPIARDKVKESKDMAMSVLNSYRTCDSLDGSMQTEEADRPLPFISLMEFVSKIYQKEPELLSGNDVLWTFVNFAGEDHTNFKTLVAFLEMLCTLASTQEGASKVYELLRGTSFRSIGWATLFDCIRIYDEKFKQSLQTAGAMPEFLEGDAKALVAYLNVLQKVVENGNPTERKTWFPDIEPFFKLLGYENIPPYLKGALRKTIAAFVYVFPEMRDSIWAFLEQYDLPVVVGSPVGKSDQSSQVYDMQFELNEVEARREQYHVNDRGRRFIGIFRVLSMYDIQEEDLDGFTEHPHFLVSVETSSLQTQLPIIELLKDFMSGKALYRNLMGILQVGVNSIISERLSKTYGKILEKAVQLSLEILLLVFEKDLLVSDVWRPLYQPLDIILPQDHNQIIALLEYVRYDSLPQIQRSSIKIMSILSSRLVGLVPVLIKIDAANSLIEDYAACLEVRLEEGEVVENSCDDLGVLIMQLLVDNINRPAPSITHLLLKFDLDAPVEGTVLQPKFHYSCLKVILEMLEKVPNPHINFLLFEFGFQLLCELNLDPLTSGPTMDLLSSKKISVFSPASRYHRCCYSSKKKWQPGASY</sequence>
<dbReference type="EMBL" id="JAEFBJ010000011">
    <property type="protein sequence ID" value="KAG7554385.1"/>
    <property type="molecule type" value="Genomic_DNA"/>
</dbReference>
<evidence type="ECO:0000313" key="6">
    <source>
        <dbReference type="Proteomes" id="UP000694251"/>
    </source>
</evidence>